<reference evidence="12 13" key="1">
    <citation type="submission" date="2018-12" db="EMBL/GenBank/DDBJ databases">
        <authorList>
            <person name="Feng G."/>
            <person name="Zhu H."/>
        </authorList>
    </citation>
    <scope>NUCLEOTIDE SEQUENCE [LARGE SCALE GENOMIC DNA]</scope>
    <source>
        <strain evidence="12 13">9PBR-2</strain>
    </source>
</reference>
<dbReference type="GO" id="GO:0003909">
    <property type="term" value="F:DNA ligase activity"/>
    <property type="evidence" value="ECO:0007669"/>
    <property type="project" value="TreeGrafter"/>
</dbReference>
<evidence type="ECO:0000313" key="12">
    <source>
        <dbReference type="EMBL" id="RSK24777.1"/>
    </source>
</evidence>
<feature type="binding site" evidence="10">
    <location>
        <begin position="224"/>
        <end position="228"/>
    </location>
    <ligand>
        <name>GMP</name>
        <dbReference type="ChEBI" id="CHEBI:58115"/>
    </ligand>
</feature>
<keyword evidence="6 10" id="KW-0342">GTP-binding</keyword>
<evidence type="ECO:0000313" key="13">
    <source>
        <dbReference type="Proteomes" id="UP000280066"/>
    </source>
</evidence>
<dbReference type="GO" id="GO:0006281">
    <property type="term" value="P:DNA repair"/>
    <property type="evidence" value="ECO:0007669"/>
    <property type="project" value="TreeGrafter"/>
</dbReference>
<evidence type="ECO:0000256" key="11">
    <source>
        <dbReference type="PIRSR" id="PIRSR601233-3"/>
    </source>
</evidence>
<dbReference type="GO" id="GO:0005525">
    <property type="term" value="F:GTP binding"/>
    <property type="evidence" value="ECO:0007669"/>
    <property type="project" value="UniProtKB-KW"/>
</dbReference>
<evidence type="ECO:0000256" key="2">
    <source>
        <dbReference type="ARBA" id="ARBA00022598"/>
    </source>
</evidence>
<feature type="binding site" evidence="11">
    <location>
        <position position="225"/>
    </location>
    <ligand>
        <name>Mn(2+)</name>
        <dbReference type="ChEBI" id="CHEBI:29035"/>
        <label>1</label>
    </ligand>
</feature>
<dbReference type="Pfam" id="PF01139">
    <property type="entry name" value="RtcB"/>
    <property type="match status" value="1"/>
</dbReference>
<dbReference type="Gene3D" id="3.90.1860.10">
    <property type="entry name" value="tRNA-splicing ligase RtcB"/>
    <property type="match status" value="1"/>
</dbReference>
<dbReference type="AlphaFoldDB" id="A0A428IZL5"/>
<dbReference type="InterPro" id="IPR052915">
    <property type="entry name" value="RtcB-like"/>
</dbReference>
<dbReference type="InterPro" id="IPR001233">
    <property type="entry name" value="RtcB"/>
</dbReference>
<feature type="active site" description="GMP-histidine intermediate" evidence="9">
    <location>
        <position position="393"/>
    </location>
</feature>
<dbReference type="Proteomes" id="UP000280066">
    <property type="component" value="Unassembled WGS sequence"/>
</dbReference>
<keyword evidence="5" id="KW-0692">RNA repair</keyword>
<comment type="caution">
    <text evidence="12">The sequence shown here is derived from an EMBL/GenBank/DDBJ whole genome shotgun (WGS) entry which is preliminary data.</text>
</comment>
<dbReference type="RefSeq" id="WP_125433283.1">
    <property type="nucleotide sequence ID" value="NZ_RWIS01000015.1"/>
</dbReference>
<keyword evidence="3 11" id="KW-0479">Metal-binding</keyword>
<sequence>MASQLRGNDLRQLGFPEGRAIGLALAQLQRKHLKKLSQTDQLTLLKELLANPTAFLTHLDWSHTAAALLPAPSRHIALTERKDYTVFGAEHIEAGAIHQMETAMKLPVTVAGALMPDAHYGYGLPIGGVLATDNAVIPYAVGVDIGCRMALSVFALPPKHLEQRVPELRKLLLEHTRFGGRDVFRHGQRQDHAVLSRPEFQDVPFLRNKLDTAAAQIGSSGGGNHFVEWGVVDILDPANELGVPVGQYLGLLSHSGSRGLGASVANHYTKLAQDTCQLPAEARHLAWLNLDTEAGQEYWAAMNLAGDYASACHYQIHQRLAKALGERPLAKVENHHNFAWKEQLATGQQVVVHRKGATPAGVGVLGIIPGSMTAPGFIVRGRGEASSLSSASHGAGRLMSRTRAKQELGEAEVRRYLQQHAVDLIGGGLDEAPQAYKDIRQVMQSQTALVDVLGSFTPRIVRMEGGM</sequence>
<feature type="binding site" evidence="11">
    <location>
        <position position="336"/>
    </location>
    <ligand>
        <name>Mn(2+)</name>
        <dbReference type="ChEBI" id="CHEBI:29035"/>
        <label>2</label>
    </ligand>
</feature>
<evidence type="ECO:0000256" key="8">
    <source>
        <dbReference type="ARBA" id="ARBA00047746"/>
    </source>
</evidence>
<keyword evidence="4 10" id="KW-0547">Nucleotide-binding</keyword>
<feature type="binding site" evidence="10">
    <location>
        <begin position="336"/>
        <end position="337"/>
    </location>
    <ligand>
        <name>GMP</name>
        <dbReference type="ChEBI" id="CHEBI:58115"/>
    </ligand>
</feature>
<feature type="binding site" evidence="11">
    <location>
        <position position="144"/>
    </location>
    <ligand>
        <name>Mn(2+)</name>
        <dbReference type="ChEBI" id="CHEBI:29035"/>
        <label>1</label>
    </ligand>
</feature>
<dbReference type="GO" id="GO:0170057">
    <property type="term" value="F:RNA ligase (GTP) activity"/>
    <property type="evidence" value="ECO:0007669"/>
    <property type="project" value="UniProtKB-EC"/>
</dbReference>
<dbReference type="PANTHER" id="PTHR43749:SF2">
    <property type="entry name" value="RNA-SPLICING LIGASE RTCB"/>
    <property type="match status" value="1"/>
</dbReference>
<evidence type="ECO:0000256" key="10">
    <source>
        <dbReference type="PIRSR" id="PIRSR601233-2"/>
    </source>
</evidence>
<keyword evidence="2" id="KW-0436">Ligase</keyword>
<gene>
    <name evidence="12" type="ORF">EI290_19185</name>
</gene>
<dbReference type="EMBL" id="RWIS01000015">
    <property type="protein sequence ID" value="RSK24777.1"/>
    <property type="molecule type" value="Genomic_DNA"/>
</dbReference>
<feature type="binding site" evidence="10">
    <location>
        <begin position="369"/>
        <end position="372"/>
    </location>
    <ligand>
        <name>GMP</name>
        <dbReference type="ChEBI" id="CHEBI:58115"/>
    </ligand>
</feature>
<dbReference type="InterPro" id="IPR036025">
    <property type="entry name" value="RtcB-like_sf"/>
</dbReference>
<evidence type="ECO:0000256" key="9">
    <source>
        <dbReference type="PIRSR" id="PIRSR601233-1"/>
    </source>
</evidence>
<dbReference type="SUPFAM" id="SSF103365">
    <property type="entry name" value="Hypothetical protein PH1602"/>
    <property type="match status" value="1"/>
</dbReference>
<accession>A0A428IZL5</accession>
<dbReference type="PANTHER" id="PTHR43749">
    <property type="entry name" value="RNA-SPLICING LIGASE RTCB"/>
    <property type="match status" value="1"/>
</dbReference>
<organism evidence="12 13">
    <name type="scientific">Hymenobacter metallilatus</name>
    <dbReference type="NCBI Taxonomy" id="2493666"/>
    <lineage>
        <taxon>Bacteria</taxon>
        <taxon>Pseudomonadati</taxon>
        <taxon>Bacteroidota</taxon>
        <taxon>Cytophagia</taxon>
        <taxon>Cytophagales</taxon>
        <taxon>Hymenobacteraceae</taxon>
        <taxon>Hymenobacter</taxon>
    </lineage>
</organism>
<evidence type="ECO:0000256" key="1">
    <source>
        <dbReference type="ARBA" id="ARBA00012726"/>
    </source>
</evidence>
<proteinExistence type="predicted"/>
<evidence type="ECO:0000256" key="7">
    <source>
        <dbReference type="ARBA" id="ARBA00023211"/>
    </source>
</evidence>
<dbReference type="EC" id="6.5.1.8" evidence="1"/>
<feature type="binding site" evidence="10">
    <location>
        <begin position="393"/>
        <end position="396"/>
    </location>
    <ligand>
        <name>GMP</name>
        <dbReference type="ChEBI" id="CHEBI:58115"/>
    </ligand>
</feature>
<comment type="cofactor">
    <cofactor evidence="11">
        <name>Mn(2+)</name>
        <dbReference type="ChEBI" id="CHEBI:29035"/>
    </cofactor>
    <text evidence="11">Binds 2 manganese ions per subunit.</text>
</comment>
<dbReference type="GO" id="GO:0030145">
    <property type="term" value="F:manganese ion binding"/>
    <property type="evidence" value="ECO:0007669"/>
    <property type="project" value="TreeGrafter"/>
</dbReference>
<comment type="catalytic activity">
    <reaction evidence="8">
        <text>a 3'-end 3'-phospho-ribonucleotide-RNA + a 5'-end dephospho-ribonucleoside-RNA + GTP = a ribonucleotidyl-ribonucleotide-RNA + GMP + diphosphate</text>
        <dbReference type="Rhea" id="RHEA:68076"/>
        <dbReference type="Rhea" id="RHEA-COMP:10463"/>
        <dbReference type="Rhea" id="RHEA-COMP:13936"/>
        <dbReference type="Rhea" id="RHEA-COMP:17355"/>
        <dbReference type="ChEBI" id="CHEBI:33019"/>
        <dbReference type="ChEBI" id="CHEBI:37565"/>
        <dbReference type="ChEBI" id="CHEBI:58115"/>
        <dbReference type="ChEBI" id="CHEBI:83062"/>
        <dbReference type="ChEBI" id="CHEBI:138284"/>
        <dbReference type="ChEBI" id="CHEBI:173118"/>
        <dbReference type="EC" id="6.5.1.8"/>
    </reaction>
</comment>
<evidence type="ECO:0000256" key="3">
    <source>
        <dbReference type="ARBA" id="ARBA00022723"/>
    </source>
</evidence>
<dbReference type="GO" id="GO:0042245">
    <property type="term" value="P:RNA repair"/>
    <property type="evidence" value="ECO:0007669"/>
    <property type="project" value="UniProtKB-KW"/>
</dbReference>
<evidence type="ECO:0000256" key="5">
    <source>
        <dbReference type="ARBA" id="ARBA00022800"/>
    </source>
</evidence>
<keyword evidence="7 11" id="KW-0464">Manganese</keyword>
<evidence type="ECO:0000256" key="6">
    <source>
        <dbReference type="ARBA" id="ARBA00023134"/>
    </source>
</evidence>
<evidence type="ECO:0000256" key="4">
    <source>
        <dbReference type="ARBA" id="ARBA00022741"/>
    </source>
</evidence>
<dbReference type="OrthoDB" id="9802323at2"/>
<feature type="binding site" evidence="11">
    <location>
        <position position="254"/>
    </location>
    <ligand>
        <name>Mn(2+)</name>
        <dbReference type="ChEBI" id="CHEBI:29035"/>
        <label>2</label>
    </ligand>
</feature>
<keyword evidence="13" id="KW-1185">Reference proteome</keyword>
<name>A0A428IZL5_9BACT</name>
<protein>
    <recommendedName>
        <fullName evidence="1">3'-phosphate/5'-hydroxy nucleic acid ligase</fullName>
        <ecNumber evidence="1">6.5.1.8</ecNumber>
    </recommendedName>
</protein>
<dbReference type="GO" id="GO:0006396">
    <property type="term" value="P:RNA processing"/>
    <property type="evidence" value="ECO:0007669"/>
    <property type="project" value="InterPro"/>
</dbReference>